<evidence type="ECO:0000256" key="4">
    <source>
        <dbReference type="ARBA" id="ARBA00022475"/>
    </source>
</evidence>
<dbReference type="EMBL" id="BSUN01000001">
    <property type="protein sequence ID" value="GMA37074.1"/>
    <property type="molecule type" value="Genomic_DNA"/>
</dbReference>
<comment type="caution">
    <text evidence="11">The sequence shown here is derived from an EMBL/GenBank/DDBJ whole genome shotgun (WGS) entry which is preliminary data.</text>
</comment>
<comment type="similarity">
    <text evidence="2">Belongs to the binding-protein-dependent transport system permease family. HisMQ subfamily.</text>
</comment>
<protein>
    <submittedName>
        <fullName evidence="11">Amino acid ABC transporter permease</fullName>
    </submittedName>
</protein>
<organism evidence="11 12">
    <name type="scientific">Demequina litorisediminis</name>
    <dbReference type="NCBI Taxonomy" id="1849022"/>
    <lineage>
        <taxon>Bacteria</taxon>
        <taxon>Bacillati</taxon>
        <taxon>Actinomycetota</taxon>
        <taxon>Actinomycetes</taxon>
        <taxon>Micrococcales</taxon>
        <taxon>Demequinaceae</taxon>
        <taxon>Demequina</taxon>
    </lineage>
</organism>
<accession>A0ABQ6IGU1</accession>
<feature type="transmembrane region" description="Helical" evidence="9">
    <location>
        <begin position="60"/>
        <end position="78"/>
    </location>
</feature>
<evidence type="ECO:0000256" key="1">
    <source>
        <dbReference type="ARBA" id="ARBA00004651"/>
    </source>
</evidence>
<dbReference type="RefSeq" id="WP_284328935.1">
    <property type="nucleotide sequence ID" value="NZ_BSUN01000001.1"/>
</dbReference>
<dbReference type="Proteomes" id="UP001157125">
    <property type="component" value="Unassembled WGS sequence"/>
</dbReference>
<dbReference type="InterPro" id="IPR000515">
    <property type="entry name" value="MetI-like"/>
</dbReference>
<keyword evidence="7 9" id="KW-1133">Transmembrane helix</keyword>
<dbReference type="CDD" id="cd06261">
    <property type="entry name" value="TM_PBP2"/>
    <property type="match status" value="1"/>
</dbReference>
<feature type="transmembrane region" description="Helical" evidence="9">
    <location>
        <begin position="17"/>
        <end position="39"/>
    </location>
</feature>
<reference evidence="12" key="1">
    <citation type="journal article" date="2019" name="Int. J. Syst. Evol. Microbiol.">
        <title>The Global Catalogue of Microorganisms (GCM) 10K type strain sequencing project: providing services to taxonomists for standard genome sequencing and annotation.</title>
        <authorList>
            <consortium name="The Broad Institute Genomics Platform"/>
            <consortium name="The Broad Institute Genome Sequencing Center for Infectious Disease"/>
            <person name="Wu L."/>
            <person name="Ma J."/>
        </authorList>
    </citation>
    <scope>NUCLEOTIDE SEQUENCE [LARGE SCALE GENOMIC DNA]</scope>
    <source>
        <strain evidence="12">NBRC 112299</strain>
    </source>
</reference>
<evidence type="ECO:0000256" key="6">
    <source>
        <dbReference type="ARBA" id="ARBA00022970"/>
    </source>
</evidence>
<evidence type="ECO:0000256" key="5">
    <source>
        <dbReference type="ARBA" id="ARBA00022692"/>
    </source>
</evidence>
<dbReference type="Pfam" id="PF00528">
    <property type="entry name" value="BPD_transp_1"/>
    <property type="match status" value="1"/>
</dbReference>
<feature type="domain" description="ABC transmembrane type-1" evidence="10">
    <location>
        <begin position="15"/>
        <end position="206"/>
    </location>
</feature>
<evidence type="ECO:0000256" key="7">
    <source>
        <dbReference type="ARBA" id="ARBA00022989"/>
    </source>
</evidence>
<keyword evidence="5 9" id="KW-0812">Transmembrane</keyword>
<dbReference type="PANTHER" id="PTHR30614:SF37">
    <property type="entry name" value="AMINO-ACID ABC TRANSPORTER PERMEASE PROTEIN YHDX-RELATED"/>
    <property type="match status" value="1"/>
</dbReference>
<evidence type="ECO:0000313" key="11">
    <source>
        <dbReference type="EMBL" id="GMA37074.1"/>
    </source>
</evidence>
<sequence>MGALIDNYDLVLKGFGATLWVAVASGVLAFAWGLTLAAFRVSPVGPLRTFASGYVNVVRNTPLTLMFVFLVSAAPSLLGLTVPLGMPMAILALTLYTATFICEAIRSGINSVGVGQAEAARSVGLTFVQTLTQVVLPQAFRSVLPPMINVYIAHIKNTSVAAAFAVTDLVAVANRLSNGNPGDVVGIFAGIGLCYLVITVPLSVTAENLERRVAVAR</sequence>
<evidence type="ECO:0000313" key="12">
    <source>
        <dbReference type="Proteomes" id="UP001157125"/>
    </source>
</evidence>
<dbReference type="SUPFAM" id="SSF161098">
    <property type="entry name" value="MetI-like"/>
    <property type="match status" value="1"/>
</dbReference>
<keyword evidence="6" id="KW-0029">Amino-acid transport</keyword>
<keyword evidence="3 9" id="KW-0813">Transport</keyword>
<keyword evidence="8 9" id="KW-0472">Membrane</keyword>
<evidence type="ECO:0000256" key="9">
    <source>
        <dbReference type="RuleBase" id="RU363032"/>
    </source>
</evidence>
<dbReference type="PANTHER" id="PTHR30614">
    <property type="entry name" value="MEMBRANE COMPONENT OF AMINO ACID ABC TRANSPORTER"/>
    <property type="match status" value="1"/>
</dbReference>
<keyword evidence="12" id="KW-1185">Reference proteome</keyword>
<dbReference type="Gene3D" id="1.10.3720.10">
    <property type="entry name" value="MetI-like"/>
    <property type="match status" value="1"/>
</dbReference>
<dbReference type="InterPro" id="IPR043429">
    <property type="entry name" value="ArtM/GltK/GlnP/TcyL/YhdX-like"/>
</dbReference>
<keyword evidence="4" id="KW-1003">Cell membrane</keyword>
<evidence type="ECO:0000256" key="3">
    <source>
        <dbReference type="ARBA" id="ARBA00022448"/>
    </source>
</evidence>
<dbReference type="NCBIfam" id="TIGR01726">
    <property type="entry name" value="HEQRo_perm_3TM"/>
    <property type="match status" value="1"/>
</dbReference>
<dbReference type="InterPro" id="IPR035906">
    <property type="entry name" value="MetI-like_sf"/>
</dbReference>
<feature type="transmembrane region" description="Helical" evidence="9">
    <location>
        <begin position="184"/>
        <end position="204"/>
    </location>
</feature>
<evidence type="ECO:0000256" key="2">
    <source>
        <dbReference type="ARBA" id="ARBA00010072"/>
    </source>
</evidence>
<comment type="subcellular location">
    <subcellularLocation>
        <location evidence="1 9">Cell membrane</location>
        <topology evidence="1 9">Multi-pass membrane protein</topology>
    </subcellularLocation>
</comment>
<gene>
    <name evidence="11" type="ORF">GCM10025876_32780</name>
</gene>
<proteinExistence type="inferred from homology"/>
<dbReference type="InterPro" id="IPR010065">
    <property type="entry name" value="AA_ABC_transptr_permease_3TM"/>
</dbReference>
<dbReference type="PROSITE" id="PS50928">
    <property type="entry name" value="ABC_TM1"/>
    <property type="match status" value="1"/>
</dbReference>
<evidence type="ECO:0000256" key="8">
    <source>
        <dbReference type="ARBA" id="ARBA00023136"/>
    </source>
</evidence>
<name>A0ABQ6IGU1_9MICO</name>
<evidence type="ECO:0000259" key="10">
    <source>
        <dbReference type="PROSITE" id="PS50928"/>
    </source>
</evidence>